<evidence type="ECO:0000313" key="3">
    <source>
        <dbReference type="Proteomes" id="UP000189670"/>
    </source>
</evidence>
<gene>
    <name evidence="2" type="ORF">OMM_03183</name>
</gene>
<protein>
    <recommendedName>
        <fullName evidence="1">Segregation and condensation protein A</fullName>
    </recommendedName>
</protein>
<proteinExistence type="predicted"/>
<name>A0A1V1P6Z5_9BACT</name>
<dbReference type="PANTHER" id="PTHR33969">
    <property type="entry name" value="SEGREGATION AND CONDENSATION PROTEIN A"/>
    <property type="match status" value="1"/>
</dbReference>
<comment type="caution">
    <text evidence="2">The sequence shown here is derived from an EMBL/GenBank/DDBJ whole genome shotgun (WGS) entry which is preliminary data.</text>
</comment>
<organism evidence="2 3">
    <name type="scientific">Candidatus Magnetoglobus multicellularis str. Araruama</name>
    <dbReference type="NCBI Taxonomy" id="890399"/>
    <lineage>
        <taxon>Bacteria</taxon>
        <taxon>Pseudomonadati</taxon>
        <taxon>Thermodesulfobacteriota</taxon>
        <taxon>Desulfobacteria</taxon>
        <taxon>Desulfobacterales</taxon>
        <taxon>Desulfobacteraceae</taxon>
        <taxon>Candidatus Magnetoglobus</taxon>
    </lineage>
</organism>
<reference evidence="3" key="1">
    <citation type="submission" date="2012-11" db="EMBL/GenBank/DDBJ databases">
        <authorList>
            <person name="Lucero-Rivera Y.E."/>
            <person name="Tovar-Ramirez D."/>
        </authorList>
    </citation>
    <scope>NUCLEOTIDE SEQUENCE [LARGE SCALE GENOMIC DNA]</scope>
    <source>
        <strain evidence="3">Araruama</strain>
    </source>
</reference>
<dbReference type="AlphaFoldDB" id="A0A1V1P6Z5"/>
<dbReference type="Pfam" id="PF02616">
    <property type="entry name" value="SMC_ScpA"/>
    <property type="match status" value="1"/>
</dbReference>
<accession>A0A1V1P6Z5</accession>
<dbReference type="Proteomes" id="UP000189670">
    <property type="component" value="Unassembled WGS sequence"/>
</dbReference>
<evidence type="ECO:0000256" key="1">
    <source>
        <dbReference type="ARBA" id="ARBA00044777"/>
    </source>
</evidence>
<dbReference type="Gene3D" id="6.10.250.2410">
    <property type="match status" value="1"/>
</dbReference>
<dbReference type="PANTHER" id="PTHR33969:SF2">
    <property type="entry name" value="SEGREGATION AND CONDENSATION PROTEIN A"/>
    <property type="match status" value="1"/>
</dbReference>
<evidence type="ECO:0000313" key="2">
    <source>
        <dbReference type="EMBL" id="ETR70516.1"/>
    </source>
</evidence>
<dbReference type="InterPro" id="IPR003768">
    <property type="entry name" value="ScpA"/>
</dbReference>
<dbReference type="EMBL" id="ATBP01000411">
    <property type="protein sequence ID" value="ETR70516.1"/>
    <property type="molecule type" value="Genomic_DNA"/>
</dbReference>
<sequence length="240" mass="27459">MDDKENDIEKYQVHLEAFEGPLDLLLHLVQVNRLDIHAIPIALITDQYLIYIEDLSRVDLDSGGDFLVMAATLTQIKSKSLLPKHEDVEKLPEEQTMDLVLPIVEYLKMKAAAKDLLERDWLEKDLFVRNPEKDFESDETPEIVSVDIVRLIETFQQMLSMMPEDTLHVTKEGISIKDRISQIIDILEERPTIAFTELFRGAPSRADMIITFLALLEMAKLAIIQIGQNVKSGLIEVVYI</sequence>